<sequence length="133" mass="14798">MRDLLDCRPTAGLAAGVAMKMFQDFQWIHFSVSETILSGNEDVTIVTILEPQHSIGRALATMRRFRKACKVIPSRSSMLAVMRDSRRMRRQHCAAARTSSSRLYRDATVYALTGSFCAKQTSAVRAALVARST</sequence>
<evidence type="ECO:0000313" key="2">
    <source>
        <dbReference type="Proteomes" id="UP000703269"/>
    </source>
</evidence>
<dbReference type="EMBL" id="BPQB01000017">
    <property type="protein sequence ID" value="GJE90666.1"/>
    <property type="molecule type" value="Genomic_DNA"/>
</dbReference>
<reference evidence="1 2" key="1">
    <citation type="submission" date="2021-08" db="EMBL/GenBank/DDBJ databases">
        <title>Draft Genome Sequence of Phanerochaete sordida strain YK-624.</title>
        <authorList>
            <person name="Mori T."/>
            <person name="Dohra H."/>
            <person name="Suzuki T."/>
            <person name="Kawagishi H."/>
            <person name="Hirai H."/>
        </authorList>
    </citation>
    <scope>NUCLEOTIDE SEQUENCE [LARGE SCALE GENOMIC DNA]</scope>
    <source>
        <strain evidence="1 2">YK-624</strain>
    </source>
</reference>
<name>A0A9P3G9B5_9APHY</name>
<comment type="caution">
    <text evidence="1">The sequence shown here is derived from an EMBL/GenBank/DDBJ whole genome shotgun (WGS) entry which is preliminary data.</text>
</comment>
<dbReference type="AlphaFoldDB" id="A0A9P3G9B5"/>
<dbReference type="Proteomes" id="UP000703269">
    <property type="component" value="Unassembled WGS sequence"/>
</dbReference>
<evidence type="ECO:0000313" key="1">
    <source>
        <dbReference type="EMBL" id="GJE90666.1"/>
    </source>
</evidence>
<proteinExistence type="predicted"/>
<protein>
    <submittedName>
        <fullName evidence="1">Uncharacterized protein</fullName>
    </submittedName>
</protein>
<accession>A0A9P3G9B5</accession>
<gene>
    <name evidence="1" type="ORF">PsYK624_068100</name>
</gene>
<keyword evidence="2" id="KW-1185">Reference proteome</keyword>
<organism evidence="1 2">
    <name type="scientific">Phanerochaete sordida</name>
    <dbReference type="NCBI Taxonomy" id="48140"/>
    <lineage>
        <taxon>Eukaryota</taxon>
        <taxon>Fungi</taxon>
        <taxon>Dikarya</taxon>
        <taxon>Basidiomycota</taxon>
        <taxon>Agaricomycotina</taxon>
        <taxon>Agaricomycetes</taxon>
        <taxon>Polyporales</taxon>
        <taxon>Phanerochaetaceae</taxon>
        <taxon>Phanerochaete</taxon>
    </lineage>
</organism>